<evidence type="ECO:0000256" key="2">
    <source>
        <dbReference type="SAM" id="SignalP"/>
    </source>
</evidence>
<organism evidence="3 4">
    <name type="scientific">Paraherbaspirillum soli</name>
    <dbReference type="NCBI Taxonomy" id="631222"/>
    <lineage>
        <taxon>Bacteria</taxon>
        <taxon>Pseudomonadati</taxon>
        <taxon>Pseudomonadota</taxon>
        <taxon>Betaproteobacteria</taxon>
        <taxon>Burkholderiales</taxon>
        <taxon>Oxalobacteraceae</taxon>
        <taxon>Paraherbaspirillum</taxon>
    </lineage>
</organism>
<evidence type="ECO:0000256" key="1">
    <source>
        <dbReference type="ARBA" id="ARBA00022737"/>
    </source>
</evidence>
<dbReference type="PANTHER" id="PTHR43215:SF14">
    <property type="entry name" value="RADIAL SPOKE HEAD 1 HOMOLOG"/>
    <property type="match status" value="1"/>
</dbReference>
<reference evidence="4" key="1">
    <citation type="journal article" date="2019" name="Int. J. Syst. Evol. Microbiol.">
        <title>The Global Catalogue of Microorganisms (GCM) 10K type strain sequencing project: providing services to taxonomists for standard genome sequencing and annotation.</title>
        <authorList>
            <consortium name="The Broad Institute Genomics Platform"/>
            <consortium name="The Broad Institute Genome Sequencing Center for Infectious Disease"/>
            <person name="Wu L."/>
            <person name="Ma J."/>
        </authorList>
    </citation>
    <scope>NUCLEOTIDE SEQUENCE [LARGE SCALE GENOMIC DNA]</scope>
    <source>
        <strain evidence="4">JCM 17066</strain>
    </source>
</reference>
<keyword evidence="1" id="KW-0677">Repeat</keyword>
<accession>A0ABW0M9R6</accession>
<gene>
    <name evidence="3" type="ORF">ACFPM8_13080</name>
</gene>
<dbReference type="PANTHER" id="PTHR43215">
    <property type="entry name" value="RADIAL SPOKE HEAD 1 HOMOLOG"/>
    <property type="match status" value="1"/>
</dbReference>
<dbReference type="EMBL" id="JBHSMT010000023">
    <property type="protein sequence ID" value="MFC5474889.1"/>
    <property type="molecule type" value="Genomic_DNA"/>
</dbReference>
<dbReference type="InterPro" id="IPR001096">
    <property type="entry name" value="Peptidase_C13"/>
</dbReference>
<name>A0ABW0M9R6_9BURK</name>
<dbReference type="Proteomes" id="UP001596045">
    <property type="component" value="Unassembled WGS sequence"/>
</dbReference>
<feature type="chain" id="PRO_5047382339" evidence="2">
    <location>
        <begin position="30"/>
        <end position="567"/>
    </location>
</feature>
<dbReference type="InterPro" id="IPR003409">
    <property type="entry name" value="MORN"/>
</dbReference>
<feature type="signal peptide" evidence="2">
    <location>
        <begin position="1"/>
        <end position="29"/>
    </location>
</feature>
<keyword evidence="2" id="KW-0732">Signal</keyword>
<dbReference type="SUPFAM" id="SSF82185">
    <property type="entry name" value="Histone H3 K4-specific methyltransferase SET7/9 N-terminal domain"/>
    <property type="match status" value="2"/>
</dbReference>
<proteinExistence type="predicted"/>
<keyword evidence="4" id="KW-1185">Reference proteome</keyword>
<comment type="caution">
    <text evidence="3">The sequence shown here is derived from an EMBL/GenBank/DDBJ whole genome shotgun (WGS) entry which is preliminary data.</text>
</comment>
<dbReference type="Pfam" id="PF01650">
    <property type="entry name" value="Peptidase_C13"/>
    <property type="match status" value="1"/>
</dbReference>
<dbReference type="SUPFAM" id="SSF52129">
    <property type="entry name" value="Caspase-like"/>
    <property type="match status" value="1"/>
</dbReference>
<dbReference type="Gene3D" id="3.40.50.1460">
    <property type="match status" value="1"/>
</dbReference>
<dbReference type="SMART" id="SM00698">
    <property type="entry name" value="MORN"/>
    <property type="match status" value="8"/>
</dbReference>
<evidence type="ECO:0000313" key="4">
    <source>
        <dbReference type="Proteomes" id="UP001596045"/>
    </source>
</evidence>
<dbReference type="Pfam" id="PF02493">
    <property type="entry name" value="MORN"/>
    <property type="match status" value="8"/>
</dbReference>
<dbReference type="InterPro" id="IPR029030">
    <property type="entry name" value="Caspase-like_dom_sf"/>
</dbReference>
<evidence type="ECO:0000313" key="3">
    <source>
        <dbReference type="EMBL" id="MFC5474889.1"/>
    </source>
</evidence>
<sequence length="567" mass="61990">MTNNKAIAGRCRRALVAAAIAAVFTSASGSPLATQAAAPTTPAATTVDGGQYYGQLLDGKLHGQGKIVWPNGAWYEGGFDKGLFSGKGKYQASTGATYEGDFKDGVMTGQGRTVDQHGAVYVGHFANNEFDGKGRYELPDKQSYEGDFVKGDFTGNGVYQDKDGSRLAGAFVKWHVQGVATFTGTKGDILEGSFVDNELVGKGRFIGKNGSRYEGEFKNSKFNGQGVFRDAKGNEYKGGFEYGLYEGEGVLTYAVPQTDGRTKDSGTWHYGQLENKEAEKQTKLNVETALYNQRALLDKTLSALLPHEAGKINLYLLAVGGNGAQEVFHRETDFVRKQFDSDFGTQGRSMVLVNSRNTVSEAPMATLTSIRESLTAIANRMDKENDILFLYLTSHGSKDHEFQLDQNGMDLRNLEAKELGKMLKESGIRWKVVVVSACYSGGFIDPLKDEHTMVITAARHDRTSFGCADENDFTYFGKAFFKESLPHSTSFGDAFNKTKTLVATWEKDDAKADGETSEIVHSEPQMHHAAAIDKYLKKWRAQLKAAPQAVDVKQTLPVGPVEQKSTQ</sequence>
<dbReference type="RefSeq" id="WP_378997996.1">
    <property type="nucleotide sequence ID" value="NZ_JBHSMT010000023.1"/>
</dbReference>
<protein>
    <submittedName>
        <fullName evidence="3">C13 family peptidase</fullName>
    </submittedName>
</protein>
<dbReference type="Gene3D" id="2.20.110.10">
    <property type="entry name" value="Histone H3 K4-specific methyltransferase SET7/9 N-terminal domain"/>
    <property type="match status" value="4"/>
</dbReference>